<evidence type="ECO:0000259" key="7">
    <source>
        <dbReference type="Pfam" id="PF04261"/>
    </source>
</evidence>
<evidence type="ECO:0000313" key="9">
    <source>
        <dbReference type="EMBL" id="NEN75026.1"/>
    </source>
</evidence>
<dbReference type="RefSeq" id="WP_163763785.1">
    <property type="nucleotide sequence ID" value="NZ_JAAGYR010000002.1"/>
</dbReference>
<keyword evidence="4" id="KW-0560">Oxidoreductase</keyword>
<keyword evidence="5" id="KW-0408">Iron</keyword>
<gene>
    <name evidence="9" type="ORF">F9B74_01625</name>
</gene>
<dbReference type="Pfam" id="PF20628">
    <property type="entry name" value="Dyp_perox_C"/>
    <property type="match status" value="1"/>
</dbReference>
<dbReference type="GO" id="GO:0046872">
    <property type="term" value="F:metal ion binding"/>
    <property type="evidence" value="ECO:0007669"/>
    <property type="project" value="UniProtKB-KW"/>
</dbReference>
<evidence type="ECO:0000256" key="6">
    <source>
        <dbReference type="ARBA" id="ARBA00025737"/>
    </source>
</evidence>
<dbReference type="InterPro" id="IPR048327">
    <property type="entry name" value="Dyp_perox_N"/>
</dbReference>
<dbReference type="PANTHER" id="PTHR30521:SF0">
    <property type="entry name" value="DYP-TYPE PEROXIDASE FAMILY PROTEIN"/>
    <property type="match status" value="1"/>
</dbReference>
<dbReference type="EMBL" id="JAAGYR010000002">
    <property type="protein sequence ID" value="NEN75026.1"/>
    <property type="molecule type" value="Genomic_DNA"/>
</dbReference>
<dbReference type="InterPro" id="IPR006314">
    <property type="entry name" value="Dyp_peroxidase"/>
</dbReference>
<comment type="similarity">
    <text evidence="6">Belongs to the DyP-type peroxidase family.</text>
</comment>
<feature type="domain" description="Dyp-type peroxidase N-terminal" evidence="7">
    <location>
        <begin position="5"/>
        <end position="132"/>
    </location>
</feature>
<dbReference type="GO" id="GO:0020037">
    <property type="term" value="F:heme binding"/>
    <property type="evidence" value="ECO:0007669"/>
    <property type="project" value="InterPro"/>
</dbReference>
<sequence length="302" mass="33609">MATPQSGIIPDHTKSGIFIEADFQTKDLDTIKQACIQSLKALHDLQQQYPEAVLGLTIAFGDQAWKAFNHPEEGKELKPFRPLGNGLAPATQHDLLIHIQSMRQDVSFALALDVIEIFGDRITVADETHGFRWVEERGLDGFIDGTENPQGEEKITQVGIIDQDQVDAGGSYVLIQKYLHDLKKWNNVPVQNQEASVGRSKKENIEFAKEVRLPSSHLGRVNIKEDGKGLKIVRRSLPFGTASGEHGLLFCAYCARLYNIEAQLLNMFGETDGKVDLLLTHLSQAISGAYYFAPSLERLQNL</sequence>
<dbReference type="PANTHER" id="PTHR30521">
    <property type="entry name" value="DEFERROCHELATASE/PEROXIDASE"/>
    <property type="match status" value="1"/>
</dbReference>
<dbReference type="InterPro" id="IPR011008">
    <property type="entry name" value="Dimeric_a/b-barrel"/>
</dbReference>
<comment type="cofactor">
    <cofactor evidence="1">
        <name>heme b</name>
        <dbReference type="ChEBI" id="CHEBI:60344"/>
    </cofactor>
</comment>
<evidence type="ECO:0000256" key="3">
    <source>
        <dbReference type="ARBA" id="ARBA00022723"/>
    </source>
</evidence>
<protein>
    <submittedName>
        <fullName evidence="9">Dyp-type peroxidase</fullName>
    </submittedName>
</protein>
<keyword evidence="3" id="KW-0479">Metal-binding</keyword>
<dbReference type="GO" id="GO:0005829">
    <property type="term" value="C:cytosol"/>
    <property type="evidence" value="ECO:0007669"/>
    <property type="project" value="TreeGrafter"/>
</dbReference>
<dbReference type="InterPro" id="IPR048328">
    <property type="entry name" value="Dyp_perox_C"/>
</dbReference>
<reference evidence="9 10" key="1">
    <citation type="submission" date="2020-02" db="EMBL/GenBank/DDBJ databases">
        <title>Pelistega sp. NLN82 were isolated from wild rodents of the Hainan Island.</title>
        <authorList>
            <person name="Niu N."/>
            <person name="Zhou J."/>
        </authorList>
    </citation>
    <scope>NUCLEOTIDE SEQUENCE [LARGE SCALE GENOMIC DNA]</scope>
    <source>
        <strain evidence="9 10">NLN82</strain>
    </source>
</reference>
<dbReference type="Pfam" id="PF04261">
    <property type="entry name" value="Dyp_perox_N"/>
    <property type="match status" value="1"/>
</dbReference>
<evidence type="ECO:0000256" key="5">
    <source>
        <dbReference type="ARBA" id="ARBA00023004"/>
    </source>
</evidence>
<keyword evidence="2 9" id="KW-0575">Peroxidase</keyword>
<feature type="domain" description="Dyp-type peroxidase C-terminal" evidence="8">
    <location>
        <begin position="135"/>
        <end position="297"/>
    </location>
</feature>
<dbReference type="PROSITE" id="PS51404">
    <property type="entry name" value="DYP_PEROXIDASE"/>
    <property type="match status" value="1"/>
</dbReference>
<dbReference type="Proteomes" id="UP000477651">
    <property type="component" value="Unassembled WGS sequence"/>
</dbReference>
<dbReference type="NCBIfam" id="TIGR01413">
    <property type="entry name" value="Dyp_perox_fam"/>
    <property type="match status" value="1"/>
</dbReference>
<evidence type="ECO:0000313" key="10">
    <source>
        <dbReference type="Proteomes" id="UP000477651"/>
    </source>
</evidence>
<dbReference type="AlphaFoldDB" id="A0A6L9Y475"/>
<dbReference type="GO" id="GO:0004601">
    <property type="term" value="F:peroxidase activity"/>
    <property type="evidence" value="ECO:0007669"/>
    <property type="project" value="UniProtKB-KW"/>
</dbReference>
<name>A0A6L9Y475_9BURK</name>
<evidence type="ECO:0000256" key="1">
    <source>
        <dbReference type="ARBA" id="ARBA00001970"/>
    </source>
</evidence>
<keyword evidence="10" id="KW-1185">Reference proteome</keyword>
<organism evidence="9 10">
    <name type="scientific">Pelistega ratti</name>
    <dbReference type="NCBI Taxonomy" id="2652177"/>
    <lineage>
        <taxon>Bacteria</taxon>
        <taxon>Pseudomonadati</taxon>
        <taxon>Pseudomonadota</taxon>
        <taxon>Betaproteobacteria</taxon>
        <taxon>Burkholderiales</taxon>
        <taxon>Alcaligenaceae</taxon>
        <taxon>Pelistega</taxon>
    </lineage>
</organism>
<evidence type="ECO:0000256" key="2">
    <source>
        <dbReference type="ARBA" id="ARBA00022559"/>
    </source>
</evidence>
<accession>A0A6L9Y475</accession>
<proteinExistence type="inferred from homology"/>
<dbReference type="SUPFAM" id="SSF54909">
    <property type="entry name" value="Dimeric alpha+beta barrel"/>
    <property type="match status" value="1"/>
</dbReference>
<comment type="caution">
    <text evidence="9">The sequence shown here is derived from an EMBL/GenBank/DDBJ whole genome shotgun (WGS) entry which is preliminary data.</text>
</comment>
<evidence type="ECO:0000256" key="4">
    <source>
        <dbReference type="ARBA" id="ARBA00023002"/>
    </source>
</evidence>
<evidence type="ECO:0000259" key="8">
    <source>
        <dbReference type="Pfam" id="PF20628"/>
    </source>
</evidence>